<keyword evidence="3" id="KW-1185">Reference proteome</keyword>
<reference evidence="2 3" key="1">
    <citation type="journal article" date="2018" name="Nat. Ecol. Evol.">
        <title>Pezizomycetes genomes reveal the molecular basis of ectomycorrhizal truffle lifestyle.</title>
        <authorList>
            <person name="Murat C."/>
            <person name="Payen T."/>
            <person name="Noel B."/>
            <person name="Kuo A."/>
            <person name="Morin E."/>
            <person name="Chen J."/>
            <person name="Kohler A."/>
            <person name="Krizsan K."/>
            <person name="Balestrini R."/>
            <person name="Da Silva C."/>
            <person name="Montanini B."/>
            <person name="Hainaut M."/>
            <person name="Levati E."/>
            <person name="Barry K.W."/>
            <person name="Belfiori B."/>
            <person name="Cichocki N."/>
            <person name="Clum A."/>
            <person name="Dockter R.B."/>
            <person name="Fauchery L."/>
            <person name="Guy J."/>
            <person name="Iotti M."/>
            <person name="Le Tacon F."/>
            <person name="Lindquist E.A."/>
            <person name="Lipzen A."/>
            <person name="Malagnac F."/>
            <person name="Mello A."/>
            <person name="Molinier V."/>
            <person name="Miyauchi S."/>
            <person name="Poulain J."/>
            <person name="Riccioni C."/>
            <person name="Rubini A."/>
            <person name="Sitrit Y."/>
            <person name="Splivallo R."/>
            <person name="Traeger S."/>
            <person name="Wang M."/>
            <person name="Zifcakova L."/>
            <person name="Wipf D."/>
            <person name="Zambonelli A."/>
            <person name="Paolocci F."/>
            <person name="Nowrousian M."/>
            <person name="Ottonello S."/>
            <person name="Baldrian P."/>
            <person name="Spatafora J.W."/>
            <person name="Henrissat B."/>
            <person name="Nagy L.G."/>
            <person name="Aury J.M."/>
            <person name="Wincker P."/>
            <person name="Grigoriev I.V."/>
            <person name="Bonfante P."/>
            <person name="Martin F.M."/>
        </authorList>
    </citation>
    <scope>NUCLEOTIDE SEQUENCE [LARGE SCALE GENOMIC DNA]</scope>
    <source>
        <strain evidence="2 3">CCBAS932</strain>
    </source>
</reference>
<evidence type="ECO:0000313" key="3">
    <source>
        <dbReference type="Proteomes" id="UP000277580"/>
    </source>
</evidence>
<feature type="region of interest" description="Disordered" evidence="1">
    <location>
        <begin position="29"/>
        <end position="49"/>
    </location>
</feature>
<organism evidence="2 3">
    <name type="scientific">Morchella conica CCBAS932</name>
    <dbReference type="NCBI Taxonomy" id="1392247"/>
    <lineage>
        <taxon>Eukaryota</taxon>
        <taxon>Fungi</taxon>
        <taxon>Dikarya</taxon>
        <taxon>Ascomycota</taxon>
        <taxon>Pezizomycotina</taxon>
        <taxon>Pezizomycetes</taxon>
        <taxon>Pezizales</taxon>
        <taxon>Morchellaceae</taxon>
        <taxon>Morchella</taxon>
    </lineage>
</organism>
<feature type="compositionally biased region" description="Polar residues" evidence="1">
    <location>
        <begin position="107"/>
        <end position="117"/>
    </location>
</feature>
<evidence type="ECO:0000313" key="2">
    <source>
        <dbReference type="EMBL" id="RPB06599.1"/>
    </source>
</evidence>
<proteinExistence type="predicted"/>
<evidence type="ECO:0000256" key="1">
    <source>
        <dbReference type="SAM" id="MobiDB-lite"/>
    </source>
</evidence>
<dbReference type="InParanoid" id="A0A3N4KB59"/>
<name>A0A3N4KB59_9PEZI</name>
<accession>A0A3N4KB59</accession>
<feature type="region of interest" description="Disordered" evidence="1">
    <location>
        <begin position="99"/>
        <end position="124"/>
    </location>
</feature>
<sequence length="145" mass="16426">MDDLSGRMERATAAWSRIALLRSNPSYLSRPPQQPLSVNAPHSRIKTTRPLIKRSRTQPAINTKYFTTKLTVYQTCLTRPPNLPERPLNLPGRLTCPAAQPAPQRNLAPSATCTRNPPTLGPRFSTRERWRASRPGPGTQYWRRV</sequence>
<protein>
    <submittedName>
        <fullName evidence="2">Uncharacterized protein</fullName>
    </submittedName>
</protein>
<dbReference type="AlphaFoldDB" id="A0A3N4KB59"/>
<gene>
    <name evidence="2" type="ORF">P167DRAFT_569074</name>
</gene>
<dbReference type="Proteomes" id="UP000277580">
    <property type="component" value="Unassembled WGS sequence"/>
</dbReference>
<dbReference type="EMBL" id="ML119268">
    <property type="protein sequence ID" value="RPB06599.1"/>
    <property type="molecule type" value="Genomic_DNA"/>
</dbReference>